<name>A0A5R9GNN5_9BACL</name>
<keyword evidence="4 11" id="KW-0548">Nucleotidyltransferase</keyword>
<dbReference type="InterPro" id="IPR008921">
    <property type="entry name" value="DNA_pol3_clamp-load_cplx_C"/>
</dbReference>
<dbReference type="NCBIfam" id="TIGR01128">
    <property type="entry name" value="holA"/>
    <property type="match status" value="1"/>
</dbReference>
<evidence type="ECO:0000313" key="11">
    <source>
        <dbReference type="EMBL" id="TLS53735.1"/>
    </source>
</evidence>
<dbReference type="GO" id="GO:0009360">
    <property type="term" value="C:DNA polymerase III complex"/>
    <property type="evidence" value="ECO:0007669"/>
    <property type="project" value="InterPro"/>
</dbReference>
<evidence type="ECO:0000256" key="2">
    <source>
        <dbReference type="ARBA" id="ARBA00017703"/>
    </source>
</evidence>
<feature type="domain" description="DNA polymerase III delta subunit-like C-terminal" evidence="10">
    <location>
        <begin position="217"/>
        <end position="337"/>
    </location>
</feature>
<feature type="domain" description="DNA polymerase III delta N-terminal" evidence="9">
    <location>
        <begin position="19"/>
        <end position="143"/>
    </location>
</feature>
<evidence type="ECO:0000256" key="3">
    <source>
        <dbReference type="ARBA" id="ARBA00022679"/>
    </source>
</evidence>
<dbReference type="InterPro" id="IPR010372">
    <property type="entry name" value="DNA_pol3_delta_N"/>
</dbReference>
<dbReference type="GO" id="GO:0003677">
    <property type="term" value="F:DNA binding"/>
    <property type="evidence" value="ECO:0007669"/>
    <property type="project" value="InterPro"/>
</dbReference>
<dbReference type="RefSeq" id="WP_138193052.1">
    <property type="nucleotide sequence ID" value="NZ_VCIW01000002.1"/>
</dbReference>
<keyword evidence="12" id="KW-1185">Reference proteome</keyword>
<evidence type="ECO:0000256" key="1">
    <source>
        <dbReference type="ARBA" id="ARBA00012417"/>
    </source>
</evidence>
<protein>
    <recommendedName>
        <fullName evidence="2">DNA polymerase III subunit delta</fullName>
        <ecNumber evidence="1">2.7.7.7</ecNumber>
    </recommendedName>
</protein>
<gene>
    <name evidence="11" type="primary">holA</name>
    <name evidence="11" type="ORF">FE782_05565</name>
</gene>
<keyword evidence="3 11" id="KW-0808">Transferase</keyword>
<dbReference type="EC" id="2.7.7.7" evidence="1"/>
<dbReference type="GO" id="GO:0003887">
    <property type="term" value="F:DNA-directed DNA polymerase activity"/>
    <property type="evidence" value="ECO:0007669"/>
    <property type="project" value="UniProtKB-KW"/>
</dbReference>
<evidence type="ECO:0000256" key="5">
    <source>
        <dbReference type="ARBA" id="ARBA00022705"/>
    </source>
</evidence>
<dbReference type="InterPro" id="IPR005790">
    <property type="entry name" value="DNA_polIII_delta"/>
</dbReference>
<sequence>MDYKQAAREWSQGTVRPIYILHGSESYVMGEWIDLLVSTAIDPDTKDFALSKYDLGETPLETAIEDAETIPFLSPRKIVIASGAYFLTGGRDPSRAEHNVDALQSYAAAPADHAVLVLTVPSDKLDERKKIVKTLKSAAVVLPFAPLGPAELPQWIAKKAAGWGVKIEADAIDALLARVGGSCATIASEMEKLSLYVGKGNAIASEHVEALAVRTSEQNVFLLVEELAKLRPERAMTIFHDLLKEKEEPIKLLSLIARQFRMMLGAKELAKQGFSGPQIASQLGAHPYAVKIAGEQAKRFRTETLERLMKELADLDVAMKSGGIDKALGLELFILRLGAAANAASAGAR</sequence>
<dbReference type="OrthoDB" id="9775929at2"/>
<dbReference type="PANTHER" id="PTHR34388:SF1">
    <property type="entry name" value="DNA POLYMERASE III SUBUNIT DELTA"/>
    <property type="match status" value="1"/>
</dbReference>
<dbReference type="SUPFAM" id="SSF52540">
    <property type="entry name" value="P-loop containing nucleoside triphosphate hydrolases"/>
    <property type="match status" value="1"/>
</dbReference>
<dbReference type="GO" id="GO:0006261">
    <property type="term" value="P:DNA-templated DNA replication"/>
    <property type="evidence" value="ECO:0007669"/>
    <property type="project" value="TreeGrafter"/>
</dbReference>
<evidence type="ECO:0000259" key="9">
    <source>
        <dbReference type="Pfam" id="PF06144"/>
    </source>
</evidence>
<dbReference type="AlphaFoldDB" id="A0A5R9GNN5"/>
<reference evidence="11 12" key="1">
    <citation type="submission" date="2019-05" db="EMBL/GenBank/DDBJ databases">
        <authorList>
            <person name="Narsing Rao M.P."/>
            <person name="Li W.J."/>
        </authorList>
    </citation>
    <scope>NUCLEOTIDE SEQUENCE [LARGE SCALE GENOMIC DNA]</scope>
    <source>
        <strain evidence="11 12">SYSU_K30003</strain>
    </source>
</reference>
<dbReference type="Gene3D" id="1.20.272.10">
    <property type="match status" value="1"/>
</dbReference>
<evidence type="ECO:0000256" key="4">
    <source>
        <dbReference type="ARBA" id="ARBA00022695"/>
    </source>
</evidence>
<dbReference type="Pfam" id="PF06144">
    <property type="entry name" value="DNA_pol3_delta"/>
    <property type="match status" value="1"/>
</dbReference>
<evidence type="ECO:0000256" key="7">
    <source>
        <dbReference type="ARBA" id="ARBA00034754"/>
    </source>
</evidence>
<dbReference type="SUPFAM" id="SSF48019">
    <property type="entry name" value="post-AAA+ oligomerization domain-like"/>
    <property type="match status" value="1"/>
</dbReference>
<comment type="catalytic activity">
    <reaction evidence="8">
        <text>DNA(n) + a 2'-deoxyribonucleoside 5'-triphosphate = DNA(n+1) + diphosphate</text>
        <dbReference type="Rhea" id="RHEA:22508"/>
        <dbReference type="Rhea" id="RHEA-COMP:17339"/>
        <dbReference type="Rhea" id="RHEA-COMP:17340"/>
        <dbReference type="ChEBI" id="CHEBI:33019"/>
        <dbReference type="ChEBI" id="CHEBI:61560"/>
        <dbReference type="ChEBI" id="CHEBI:173112"/>
        <dbReference type="EC" id="2.7.7.7"/>
    </reaction>
</comment>
<dbReference type="Gene3D" id="1.10.8.60">
    <property type="match status" value="1"/>
</dbReference>
<organism evidence="11 12">
    <name type="scientific">Paenibacillus antri</name>
    <dbReference type="NCBI Taxonomy" id="2582848"/>
    <lineage>
        <taxon>Bacteria</taxon>
        <taxon>Bacillati</taxon>
        <taxon>Bacillota</taxon>
        <taxon>Bacilli</taxon>
        <taxon>Bacillales</taxon>
        <taxon>Paenibacillaceae</taxon>
        <taxon>Paenibacillus</taxon>
    </lineage>
</organism>
<dbReference type="InterPro" id="IPR048466">
    <property type="entry name" value="DNA_pol3_delta-like_C"/>
</dbReference>
<dbReference type="Proteomes" id="UP000309676">
    <property type="component" value="Unassembled WGS sequence"/>
</dbReference>
<comment type="caution">
    <text evidence="11">The sequence shown here is derived from an EMBL/GenBank/DDBJ whole genome shotgun (WGS) entry which is preliminary data.</text>
</comment>
<evidence type="ECO:0000256" key="6">
    <source>
        <dbReference type="ARBA" id="ARBA00022932"/>
    </source>
</evidence>
<dbReference type="PANTHER" id="PTHR34388">
    <property type="entry name" value="DNA POLYMERASE III SUBUNIT DELTA"/>
    <property type="match status" value="1"/>
</dbReference>
<evidence type="ECO:0000313" key="12">
    <source>
        <dbReference type="Proteomes" id="UP000309676"/>
    </source>
</evidence>
<evidence type="ECO:0000259" key="10">
    <source>
        <dbReference type="Pfam" id="PF21694"/>
    </source>
</evidence>
<dbReference type="EMBL" id="VCIW01000002">
    <property type="protein sequence ID" value="TLS53735.1"/>
    <property type="molecule type" value="Genomic_DNA"/>
</dbReference>
<keyword evidence="5" id="KW-0235">DNA replication</keyword>
<dbReference type="InterPro" id="IPR027417">
    <property type="entry name" value="P-loop_NTPase"/>
</dbReference>
<dbReference type="Pfam" id="PF21694">
    <property type="entry name" value="DNA_pol3_delta_C"/>
    <property type="match status" value="1"/>
</dbReference>
<keyword evidence="6" id="KW-0239">DNA-directed DNA polymerase</keyword>
<comment type="similarity">
    <text evidence="7">Belongs to the DNA polymerase HolA subunit family.</text>
</comment>
<dbReference type="Gene3D" id="3.40.50.300">
    <property type="entry name" value="P-loop containing nucleotide triphosphate hydrolases"/>
    <property type="match status" value="1"/>
</dbReference>
<accession>A0A5R9GNN5</accession>
<evidence type="ECO:0000256" key="8">
    <source>
        <dbReference type="ARBA" id="ARBA00049244"/>
    </source>
</evidence>
<proteinExistence type="inferred from homology"/>